<feature type="transmembrane region" description="Helical" evidence="10">
    <location>
        <begin position="257"/>
        <end position="281"/>
    </location>
</feature>
<feature type="transmembrane region" description="Helical" evidence="10">
    <location>
        <begin position="527"/>
        <end position="546"/>
    </location>
</feature>
<dbReference type="Pfam" id="PF16192">
    <property type="entry name" value="PMT_4TMC"/>
    <property type="match status" value="1"/>
</dbReference>
<evidence type="ECO:0000256" key="10">
    <source>
        <dbReference type="RuleBase" id="RU367007"/>
    </source>
</evidence>
<dbReference type="PANTHER" id="PTHR10050">
    <property type="entry name" value="DOLICHYL-PHOSPHATE-MANNOSE--PROTEIN MANNOSYLTRANSFERASE"/>
    <property type="match status" value="1"/>
</dbReference>
<feature type="transmembrane region" description="Helical" evidence="10">
    <location>
        <begin position="444"/>
        <end position="463"/>
    </location>
</feature>
<feature type="domain" description="ArnT-like N-terminal" evidence="12">
    <location>
        <begin position="140"/>
        <end position="219"/>
    </location>
</feature>
<evidence type="ECO:0000256" key="7">
    <source>
        <dbReference type="ARBA" id="ARBA00022989"/>
    </source>
</evidence>
<evidence type="ECO:0000256" key="1">
    <source>
        <dbReference type="ARBA" id="ARBA00004127"/>
    </source>
</evidence>
<keyword evidence="5 10" id="KW-0808">Transferase</keyword>
<protein>
    <recommendedName>
        <fullName evidence="9 10">Polyprenol-phosphate-mannose--protein mannosyltransferase</fullName>
        <ecNumber evidence="10">2.4.1.-</ecNumber>
    </recommendedName>
</protein>
<gene>
    <name evidence="14" type="ORF">KIM372_01990</name>
</gene>
<dbReference type="EC" id="2.4.1.-" evidence="10"/>
<evidence type="ECO:0000259" key="12">
    <source>
        <dbReference type="Pfam" id="PF02366"/>
    </source>
</evidence>
<evidence type="ECO:0000256" key="6">
    <source>
        <dbReference type="ARBA" id="ARBA00022692"/>
    </source>
</evidence>
<dbReference type="EMBL" id="AP026798">
    <property type="protein sequence ID" value="BDR52292.1"/>
    <property type="molecule type" value="Genomic_DNA"/>
</dbReference>
<keyword evidence="7 10" id="KW-1133">Transmembrane helix</keyword>
<evidence type="ECO:0000256" key="2">
    <source>
        <dbReference type="ARBA" id="ARBA00004922"/>
    </source>
</evidence>
<reference evidence="14 15" key="1">
    <citation type="journal article" date="2023" name="Microbiol. Spectr.">
        <title>Symbiosis of Carpenter Bees with Uncharacterized Lactic Acid Bacteria Showing NAD Auxotrophy.</title>
        <authorList>
            <person name="Kawasaki S."/>
            <person name="Ozawa K."/>
            <person name="Mori T."/>
            <person name="Yamamoto A."/>
            <person name="Ito M."/>
            <person name="Ohkuma M."/>
            <person name="Sakamoto M."/>
            <person name="Matsutani M."/>
        </authorList>
    </citation>
    <scope>NUCLEOTIDE SEQUENCE [LARGE SCALE GENOMIC DNA]</scope>
    <source>
        <strain evidence="14 15">Kim37-2</strain>
    </source>
</reference>
<dbReference type="PANTHER" id="PTHR10050:SF46">
    <property type="entry name" value="PROTEIN O-MANNOSYL-TRANSFERASE 2"/>
    <property type="match status" value="1"/>
</dbReference>
<keyword evidence="6 10" id="KW-0812">Transmembrane</keyword>
<evidence type="ECO:0000256" key="5">
    <source>
        <dbReference type="ARBA" id="ARBA00022679"/>
    </source>
</evidence>
<evidence type="ECO:0000256" key="9">
    <source>
        <dbReference type="ARBA" id="ARBA00093617"/>
    </source>
</evidence>
<feature type="transmembrane region" description="Helical" evidence="10">
    <location>
        <begin position="175"/>
        <end position="193"/>
    </location>
</feature>
<sequence>MSTLALHSSADRPGNPAASHLRSARASLTRAWKRLDQSLSYQLKGWLGPLLMAVFAGILRFIRLGSPRAIIFDETYYVKDAWTMLMTGEARDWPEKVGAASTPIDQLFAQGQTHLWLPSAEYVVHPPIGKWCIALGLKLFGGAGNPFAWRAATAFVGTLAVLLLCRVALRLFHNLPIALMAGFLLSIDGLGITMSRTGLLDNFIMIFALAAFACLLAHRDWAARRLSEAYQRDVHSRSSNFALITYRFGRRRGRSRLVLDSSGPCIAWSYWRLAAAVLLGLTTGVKWSGAYFFAVFALISVLWDAYQRQEAGYRSWLTAGICKDGLLAAAYMLPAWALTYLASWTGWFLHPDAYMHDWAAQHPGEGVTWLPETWRSFVQYHQEMWHFHNGLDTPHPYMANPLTWPLQVRPTSFYWEKLPDRPGLCRLAPGSTCVSAVTSLGNPLLWWLASLCLILGLLISIGFLRGDWRFLAVFSGLLAGWLPWAQYLHRTTFTFYSIAILPWMILAICYVTNWLRQALTRRSYHRLCTGTLVVLGLVSLFFYPIWTAIPVPYEFWEIHMWLPSWI</sequence>
<feature type="domain" description="Protein O-mannosyl-transferase C-terminal four TM" evidence="13">
    <location>
        <begin position="374"/>
        <end position="565"/>
    </location>
</feature>
<feature type="transmembrane region" description="Helical" evidence="10">
    <location>
        <begin position="287"/>
        <end position="306"/>
    </location>
</feature>
<keyword evidence="8 10" id="KW-0472">Membrane</keyword>
<keyword evidence="10" id="KW-1003">Cell membrane</keyword>
<feature type="transmembrane region" description="Helical" evidence="10">
    <location>
        <begin position="199"/>
        <end position="217"/>
    </location>
</feature>
<evidence type="ECO:0000313" key="14">
    <source>
        <dbReference type="EMBL" id="BDR52292.1"/>
    </source>
</evidence>
<comment type="similarity">
    <text evidence="3 10">Belongs to the glycosyltransferase 39 family.</text>
</comment>
<dbReference type="InterPro" id="IPR003342">
    <property type="entry name" value="ArnT-like_N"/>
</dbReference>
<organism evidence="14 15">
    <name type="scientific">Bombiscardovia nodaiensis</name>
    <dbReference type="NCBI Taxonomy" id="2932181"/>
    <lineage>
        <taxon>Bacteria</taxon>
        <taxon>Bacillati</taxon>
        <taxon>Actinomycetota</taxon>
        <taxon>Actinomycetes</taxon>
        <taxon>Bifidobacteriales</taxon>
        <taxon>Bifidobacteriaceae</taxon>
        <taxon>Bombiscardovia</taxon>
    </lineage>
</organism>
<accession>A0ABN6SB19</accession>
<feature type="transmembrane region" description="Helical" evidence="10">
    <location>
        <begin position="493"/>
        <end position="515"/>
    </location>
</feature>
<dbReference type="Pfam" id="PF02366">
    <property type="entry name" value="PMT"/>
    <property type="match status" value="1"/>
</dbReference>
<feature type="transmembrane region" description="Helical" evidence="10">
    <location>
        <begin position="326"/>
        <end position="349"/>
    </location>
</feature>
<evidence type="ECO:0000256" key="11">
    <source>
        <dbReference type="SAM" id="MobiDB-lite"/>
    </source>
</evidence>
<proteinExistence type="inferred from homology"/>
<keyword evidence="15" id="KW-1185">Reference proteome</keyword>
<evidence type="ECO:0000259" key="13">
    <source>
        <dbReference type="Pfam" id="PF16192"/>
    </source>
</evidence>
<evidence type="ECO:0000256" key="3">
    <source>
        <dbReference type="ARBA" id="ARBA00007222"/>
    </source>
</evidence>
<keyword evidence="4 10" id="KW-0328">Glycosyltransferase</keyword>
<evidence type="ECO:0000313" key="15">
    <source>
        <dbReference type="Proteomes" id="UP001321766"/>
    </source>
</evidence>
<evidence type="ECO:0000256" key="4">
    <source>
        <dbReference type="ARBA" id="ARBA00022676"/>
    </source>
</evidence>
<comment type="pathway">
    <text evidence="2 10">Protein modification; protein glycosylation.</text>
</comment>
<name>A0ABN6SB19_9BIFI</name>
<feature type="transmembrane region" description="Helical" evidence="10">
    <location>
        <begin position="470"/>
        <end position="487"/>
    </location>
</feature>
<dbReference type="Proteomes" id="UP001321766">
    <property type="component" value="Chromosome"/>
</dbReference>
<dbReference type="InterPro" id="IPR032421">
    <property type="entry name" value="PMT_4TMC"/>
</dbReference>
<comment type="function">
    <text evidence="10">Protein O-mannosyltransferase that catalyzes the transfer of a single mannose residue from a polyprenol phospho-mannosyl lipidic donor to the hydroxyl group of selected serine and threonine residues in acceptor proteins.</text>
</comment>
<evidence type="ECO:0000256" key="8">
    <source>
        <dbReference type="ARBA" id="ARBA00023136"/>
    </source>
</evidence>
<feature type="region of interest" description="Disordered" evidence="11">
    <location>
        <begin position="1"/>
        <end position="20"/>
    </location>
</feature>
<dbReference type="InterPro" id="IPR027005">
    <property type="entry name" value="PMT-like"/>
</dbReference>
<feature type="transmembrane region" description="Helical" evidence="10">
    <location>
        <begin position="147"/>
        <end position="168"/>
    </location>
</feature>
<comment type="subcellular location">
    <subcellularLocation>
        <location evidence="10">Cell membrane</location>
    </subcellularLocation>
    <subcellularLocation>
        <location evidence="1">Endomembrane system</location>
        <topology evidence="1">Multi-pass membrane protein</topology>
    </subcellularLocation>
</comment>